<dbReference type="AlphaFoldDB" id="A0A2P2Q4I2"/>
<name>A0A2P2Q4I2_RHIMU</name>
<proteinExistence type="predicted"/>
<evidence type="ECO:0000313" key="1">
    <source>
        <dbReference type="EMBL" id="MBX61886.1"/>
    </source>
</evidence>
<organism evidence="1">
    <name type="scientific">Rhizophora mucronata</name>
    <name type="common">Asiatic mangrove</name>
    <dbReference type="NCBI Taxonomy" id="61149"/>
    <lineage>
        <taxon>Eukaryota</taxon>
        <taxon>Viridiplantae</taxon>
        <taxon>Streptophyta</taxon>
        <taxon>Embryophyta</taxon>
        <taxon>Tracheophyta</taxon>
        <taxon>Spermatophyta</taxon>
        <taxon>Magnoliopsida</taxon>
        <taxon>eudicotyledons</taxon>
        <taxon>Gunneridae</taxon>
        <taxon>Pentapetalae</taxon>
        <taxon>rosids</taxon>
        <taxon>fabids</taxon>
        <taxon>Malpighiales</taxon>
        <taxon>Rhizophoraceae</taxon>
        <taxon>Rhizophora</taxon>
    </lineage>
</organism>
<sequence length="38" mass="4378">MEDVNFRVPHCGVWGGSLTIRFVEESNVHANRSYGQER</sequence>
<reference evidence="1" key="1">
    <citation type="submission" date="2018-02" db="EMBL/GenBank/DDBJ databases">
        <title>Rhizophora mucronata_Transcriptome.</title>
        <authorList>
            <person name="Meera S.P."/>
            <person name="Sreeshan A."/>
            <person name="Augustine A."/>
        </authorList>
    </citation>
    <scope>NUCLEOTIDE SEQUENCE</scope>
    <source>
        <tissue evidence="1">Leaf</tissue>
    </source>
</reference>
<accession>A0A2P2Q4I2</accession>
<protein>
    <submittedName>
        <fullName evidence="1">Uncharacterized protein</fullName>
    </submittedName>
</protein>
<dbReference type="EMBL" id="GGEC01081402">
    <property type="protein sequence ID" value="MBX61886.1"/>
    <property type="molecule type" value="Transcribed_RNA"/>
</dbReference>